<evidence type="ECO:0000313" key="16">
    <source>
        <dbReference type="Proteomes" id="UP000028715"/>
    </source>
</evidence>
<dbReference type="eggNOG" id="COG4206">
    <property type="taxonomic scope" value="Bacteria"/>
</dbReference>
<keyword evidence="8 15" id="KW-0675">Receptor</keyword>
<evidence type="ECO:0000256" key="9">
    <source>
        <dbReference type="ARBA" id="ARBA00023237"/>
    </source>
</evidence>
<dbReference type="SUPFAM" id="SSF56935">
    <property type="entry name" value="Porins"/>
    <property type="match status" value="1"/>
</dbReference>
<gene>
    <name evidence="15" type="ORF">IW19_12880</name>
</gene>
<evidence type="ECO:0000256" key="8">
    <source>
        <dbReference type="ARBA" id="ARBA00023170"/>
    </source>
</evidence>
<dbReference type="AlphaFoldDB" id="A0A085ZPJ1"/>
<dbReference type="GO" id="GO:0015344">
    <property type="term" value="F:siderophore uptake transmembrane transporter activity"/>
    <property type="evidence" value="ECO:0007669"/>
    <property type="project" value="TreeGrafter"/>
</dbReference>
<dbReference type="STRING" id="362418.IW19_12880"/>
<dbReference type="PANTHER" id="PTHR30069">
    <property type="entry name" value="TONB-DEPENDENT OUTER MEMBRANE RECEPTOR"/>
    <property type="match status" value="1"/>
</dbReference>
<dbReference type="OrthoDB" id="9795928at2"/>
<evidence type="ECO:0000256" key="11">
    <source>
        <dbReference type="RuleBase" id="RU003357"/>
    </source>
</evidence>
<dbReference type="Pfam" id="PF07715">
    <property type="entry name" value="Plug"/>
    <property type="match status" value="1"/>
</dbReference>
<dbReference type="GO" id="GO:0044718">
    <property type="term" value="P:siderophore transmembrane transport"/>
    <property type="evidence" value="ECO:0007669"/>
    <property type="project" value="TreeGrafter"/>
</dbReference>
<feature type="domain" description="TonB-dependent receptor plug" evidence="14">
    <location>
        <begin position="128"/>
        <end position="231"/>
    </location>
</feature>
<proteinExistence type="inferred from homology"/>
<protein>
    <submittedName>
        <fullName evidence="15">TonB-dependent receptor</fullName>
    </submittedName>
</protein>
<evidence type="ECO:0000256" key="1">
    <source>
        <dbReference type="ARBA" id="ARBA00004571"/>
    </source>
</evidence>
<organism evidence="15 16">
    <name type="scientific">Flavobacterium reichenbachii</name>
    <dbReference type="NCBI Taxonomy" id="362418"/>
    <lineage>
        <taxon>Bacteria</taxon>
        <taxon>Pseudomonadati</taxon>
        <taxon>Bacteroidota</taxon>
        <taxon>Flavobacteriia</taxon>
        <taxon>Flavobacteriales</taxon>
        <taxon>Flavobacteriaceae</taxon>
        <taxon>Flavobacterium</taxon>
    </lineage>
</organism>
<dbReference type="InterPro" id="IPR012910">
    <property type="entry name" value="Plug_dom"/>
</dbReference>
<evidence type="ECO:0000256" key="3">
    <source>
        <dbReference type="ARBA" id="ARBA00022452"/>
    </source>
</evidence>
<keyword evidence="5 12" id="KW-0732">Signal</keyword>
<dbReference type="SUPFAM" id="SSF49464">
    <property type="entry name" value="Carboxypeptidase regulatory domain-like"/>
    <property type="match status" value="1"/>
</dbReference>
<sequence>MNKTKSNRLRIFCSLLFCFIIGSKIAAQSVRVSGKVLSSEWGSLEGLTVIILPGNLTTITDKKGHFYFNNIPKDSKILKINHAGYLPYEMKLSLNETSILLPDIFLKPEIKELQEVVITDHFGLRRKKEESLNIETVNSSFIQRNLGGSLMQSLQRIPGVKTISIGSGGSKPLIRGLSFNQVIVVENGIKHEGQQWGADHGLEIDQYAVNRVEIIKGPSSFMYGSDAIGGAVNIKPIPTPSKNTFGGSVDFTGKSNNEQFGGSINLFGRNEKWFFDTRMTVMDYGDYRVPTDTVHVYNYAVSLYKNHLRNTAGRELDLHASTGYVTEKFKSVFYVSNVYSKSGFFANAHGLEPRNVDTELHDKSNRDILMPFQEVTHTKISNTTSFQLANHQVETQLGFQKNFRREWSHYVNHGFMPPIYPDAMYAPKDLERQYDKQVFSVAVKDEFSLNKHQISVGINAEQQQNDINGWSFLIPAFTQFNTGLFAYDKMQLNELWLLHGAVRLDYGKIEMEQYNDWFPSEITENGQTTSQYLKRSEDLTRTFNSFNWSAGVNYTPGKLSLKANLGTSFRIPIAKELASNGVNYHYFRFEKGDPNLAAERSYQLDLGMDWQANKWSFQLSPFFNYFPNYIYLNPTSQHDIYYGAGNQVFEYEQSKVMRYGGELQTRYQFLQNLSVEILAEYLYSEQLSGSKKGYTLPFSPPASVLFGINYSPQIKNLKDTYFSLDYRYTAAQNQIVPPEKKTASSNIFNLALGTKLKTGQQDFIISLQVQNLLNTKYLNHTSFYRLIELPEASRNIILSLKVPFLIHKSN</sequence>
<keyword evidence="3 10" id="KW-1134">Transmembrane beta strand</keyword>
<evidence type="ECO:0000256" key="2">
    <source>
        <dbReference type="ARBA" id="ARBA00022448"/>
    </source>
</evidence>
<dbReference type="InterPro" id="IPR008969">
    <property type="entry name" value="CarboxyPept-like_regulatory"/>
</dbReference>
<dbReference type="Pfam" id="PF00593">
    <property type="entry name" value="TonB_dep_Rec_b-barrel"/>
    <property type="match status" value="1"/>
</dbReference>
<evidence type="ECO:0000256" key="12">
    <source>
        <dbReference type="SAM" id="SignalP"/>
    </source>
</evidence>
<comment type="similarity">
    <text evidence="10 11">Belongs to the TonB-dependent receptor family.</text>
</comment>
<evidence type="ECO:0000259" key="14">
    <source>
        <dbReference type="Pfam" id="PF07715"/>
    </source>
</evidence>
<comment type="caution">
    <text evidence="15">The sequence shown here is derived from an EMBL/GenBank/DDBJ whole genome shotgun (WGS) entry which is preliminary data.</text>
</comment>
<evidence type="ECO:0000256" key="5">
    <source>
        <dbReference type="ARBA" id="ARBA00022729"/>
    </source>
</evidence>
<evidence type="ECO:0000256" key="10">
    <source>
        <dbReference type="PROSITE-ProRule" id="PRU01360"/>
    </source>
</evidence>
<dbReference type="Proteomes" id="UP000028715">
    <property type="component" value="Unassembled WGS sequence"/>
</dbReference>
<keyword evidence="16" id="KW-1185">Reference proteome</keyword>
<name>A0A085ZPJ1_9FLAO</name>
<comment type="subcellular location">
    <subcellularLocation>
        <location evidence="1 10">Cell outer membrane</location>
        <topology evidence="1 10">Multi-pass membrane protein</topology>
    </subcellularLocation>
</comment>
<dbReference type="InterPro" id="IPR000531">
    <property type="entry name" value="Beta-barrel_TonB"/>
</dbReference>
<dbReference type="InterPro" id="IPR039426">
    <property type="entry name" value="TonB-dep_rcpt-like"/>
</dbReference>
<dbReference type="Pfam" id="PF13715">
    <property type="entry name" value="CarbopepD_reg_2"/>
    <property type="match status" value="1"/>
</dbReference>
<evidence type="ECO:0000313" key="15">
    <source>
        <dbReference type="EMBL" id="KFF06355.1"/>
    </source>
</evidence>
<keyword evidence="7 10" id="KW-0472">Membrane</keyword>
<evidence type="ECO:0000256" key="4">
    <source>
        <dbReference type="ARBA" id="ARBA00022692"/>
    </source>
</evidence>
<dbReference type="PANTHER" id="PTHR30069:SF29">
    <property type="entry name" value="HEMOGLOBIN AND HEMOGLOBIN-HAPTOGLOBIN-BINDING PROTEIN 1-RELATED"/>
    <property type="match status" value="1"/>
</dbReference>
<feature type="domain" description="TonB-dependent receptor-like beta-barrel" evidence="13">
    <location>
        <begin position="472"/>
        <end position="772"/>
    </location>
</feature>
<dbReference type="InterPro" id="IPR037066">
    <property type="entry name" value="Plug_dom_sf"/>
</dbReference>
<dbReference type="Gene3D" id="2.170.130.10">
    <property type="entry name" value="TonB-dependent receptor, plug domain"/>
    <property type="match status" value="1"/>
</dbReference>
<evidence type="ECO:0000256" key="6">
    <source>
        <dbReference type="ARBA" id="ARBA00023077"/>
    </source>
</evidence>
<feature type="signal peptide" evidence="12">
    <location>
        <begin position="1"/>
        <end position="26"/>
    </location>
</feature>
<evidence type="ECO:0000259" key="13">
    <source>
        <dbReference type="Pfam" id="PF00593"/>
    </source>
</evidence>
<keyword evidence="6 11" id="KW-0798">TonB box</keyword>
<dbReference type="Gene3D" id="2.40.170.20">
    <property type="entry name" value="TonB-dependent receptor, beta-barrel domain"/>
    <property type="match status" value="1"/>
</dbReference>
<keyword evidence="2 10" id="KW-0813">Transport</keyword>
<accession>A0A085ZPJ1</accession>
<dbReference type="RefSeq" id="WP_051892593.1">
    <property type="nucleotide sequence ID" value="NZ_JPRL01000001.1"/>
</dbReference>
<keyword evidence="4 10" id="KW-0812">Transmembrane</keyword>
<dbReference type="EMBL" id="JPRL01000001">
    <property type="protein sequence ID" value="KFF06355.1"/>
    <property type="molecule type" value="Genomic_DNA"/>
</dbReference>
<dbReference type="InterPro" id="IPR036942">
    <property type="entry name" value="Beta-barrel_TonB_sf"/>
</dbReference>
<dbReference type="Gene3D" id="2.60.40.1120">
    <property type="entry name" value="Carboxypeptidase-like, regulatory domain"/>
    <property type="match status" value="1"/>
</dbReference>
<keyword evidence="9 10" id="KW-0998">Cell outer membrane</keyword>
<dbReference type="PROSITE" id="PS52016">
    <property type="entry name" value="TONB_DEPENDENT_REC_3"/>
    <property type="match status" value="1"/>
</dbReference>
<feature type="chain" id="PRO_5001801404" evidence="12">
    <location>
        <begin position="27"/>
        <end position="810"/>
    </location>
</feature>
<reference evidence="15 16" key="1">
    <citation type="submission" date="2014-07" db="EMBL/GenBank/DDBJ databases">
        <title>Genome of Flavobacterium reichenbachii LMG 25512.</title>
        <authorList>
            <person name="Stropko S.J."/>
            <person name="Pipes S.E."/>
            <person name="Newman J.D."/>
        </authorList>
    </citation>
    <scope>NUCLEOTIDE SEQUENCE [LARGE SCALE GENOMIC DNA]</scope>
    <source>
        <strain evidence="15 16">LMG 25512</strain>
    </source>
</reference>
<dbReference type="GO" id="GO:0009279">
    <property type="term" value="C:cell outer membrane"/>
    <property type="evidence" value="ECO:0007669"/>
    <property type="project" value="UniProtKB-SubCell"/>
</dbReference>
<evidence type="ECO:0000256" key="7">
    <source>
        <dbReference type="ARBA" id="ARBA00023136"/>
    </source>
</evidence>